<dbReference type="InterPro" id="IPR042332">
    <property type="entry name" value="Hsk3"/>
</dbReference>
<protein>
    <submittedName>
        <fullName evidence="2">DASH complex subunit Hsk3 like-domain-containing protein</fullName>
    </submittedName>
</protein>
<dbReference type="GO" id="GO:0042729">
    <property type="term" value="C:DASH complex"/>
    <property type="evidence" value="ECO:0007669"/>
    <property type="project" value="TreeGrafter"/>
</dbReference>
<feature type="compositionally biased region" description="Polar residues" evidence="1">
    <location>
        <begin position="1"/>
        <end position="14"/>
    </location>
</feature>
<dbReference type="EMBL" id="BLJY01000014">
    <property type="protein sequence ID" value="GFF21249.1"/>
    <property type="molecule type" value="Genomic_DNA"/>
</dbReference>
<gene>
    <name evidence="2" type="ORF">ATEIFO6365_0014018100</name>
</gene>
<name>A0A5M3Z371_ASPTE</name>
<evidence type="ECO:0000313" key="3">
    <source>
        <dbReference type="Proteomes" id="UP000452235"/>
    </source>
</evidence>
<proteinExistence type="predicted"/>
<feature type="region of interest" description="Disordered" evidence="1">
    <location>
        <begin position="1"/>
        <end position="41"/>
    </location>
</feature>
<dbReference type="GO" id="GO:0008608">
    <property type="term" value="P:attachment of spindle microtubules to kinetochore"/>
    <property type="evidence" value="ECO:0007669"/>
    <property type="project" value="InterPro"/>
</dbReference>
<dbReference type="VEuPathDB" id="FungiDB:ATEG_07195"/>
<reference evidence="2 3" key="1">
    <citation type="submission" date="2020-01" db="EMBL/GenBank/DDBJ databases">
        <title>Aspergillus terreus IFO 6365 whole genome shotgun sequence.</title>
        <authorList>
            <person name="Kanamasa S."/>
            <person name="Takahashi H."/>
        </authorList>
    </citation>
    <scope>NUCLEOTIDE SEQUENCE [LARGE SCALE GENOMIC DNA]</scope>
    <source>
        <strain evidence="2 3">IFO 6365</strain>
    </source>
</reference>
<dbReference type="PANTHER" id="PTHR28289">
    <property type="entry name" value="DASH COMPLEX SUBUNIT HSK3"/>
    <property type="match status" value="1"/>
</dbReference>
<dbReference type="Proteomes" id="UP000452235">
    <property type="component" value="Unassembled WGS sequence"/>
</dbReference>
<dbReference type="AlphaFoldDB" id="A0A5M3Z371"/>
<dbReference type="OrthoDB" id="3358869at2759"/>
<dbReference type="Pfam" id="PF08227">
    <property type="entry name" value="DASH_Hsk3"/>
    <property type="match status" value="1"/>
</dbReference>
<feature type="region of interest" description="Disordered" evidence="1">
    <location>
        <begin position="102"/>
        <end position="123"/>
    </location>
</feature>
<dbReference type="GO" id="GO:0051010">
    <property type="term" value="F:microtubule plus-end binding"/>
    <property type="evidence" value="ECO:0007669"/>
    <property type="project" value="TreeGrafter"/>
</dbReference>
<dbReference type="InterPro" id="IPR013183">
    <property type="entry name" value="Hsk3-like"/>
</dbReference>
<comment type="caution">
    <text evidence="2">The sequence shown here is derived from an EMBL/GenBank/DDBJ whole genome shotgun (WGS) entry which is preliminary data.</text>
</comment>
<dbReference type="PANTHER" id="PTHR28289:SF1">
    <property type="entry name" value="DASH COMPLEX SUBUNIT HSK3"/>
    <property type="match status" value="1"/>
</dbReference>
<organism evidence="2 3">
    <name type="scientific">Aspergillus terreus</name>
    <dbReference type="NCBI Taxonomy" id="33178"/>
    <lineage>
        <taxon>Eukaryota</taxon>
        <taxon>Fungi</taxon>
        <taxon>Dikarya</taxon>
        <taxon>Ascomycota</taxon>
        <taxon>Pezizomycotina</taxon>
        <taxon>Eurotiomycetes</taxon>
        <taxon>Eurotiomycetidae</taxon>
        <taxon>Eurotiales</taxon>
        <taxon>Aspergillaceae</taxon>
        <taxon>Aspergillus</taxon>
        <taxon>Aspergillus subgen. Circumdati</taxon>
    </lineage>
</organism>
<accession>A0A5M3Z371</accession>
<evidence type="ECO:0000313" key="2">
    <source>
        <dbReference type="EMBL" id="GFF21249.1"/>
    </source>
</evidence>
<sequence>MPPSHQYTNSQSFPRHSILPTSTSSAGSAAGSTSMSAAKTRQYAQLHSQLAQLNAHLADTENLLCMTAVQAQDMRFLGGYVGALFMGSAKVLGEEGVKANADEGSKARQTVMDEEEVHTKMES</sequence>
<evidence type="ECO:0000256" key="1">
    <source>
        <dbReference type="SAM" id="MobiDB-lite"/>
    </source>
</evidence>
<feature type="compositionally biased region" description="Low complexity" evidence="1">
    <location>
        <begin position="21"/>
        <end position="38"/>
    </location>
</feature>
<keyword evidence="3" id="KW-1185">Reference proteome</keyword>